<gene>
    <name evidence="1" type="ORF">N4264_25035</name>
</gene>
<proteinExistence type="predicted"/>
<dbReference type="RefSeq" id="WP_261694921.1">
    <property type="nucleotide sequence ID" value="NZ_CP104694.1"/>
</dbReference>
<name>A0ABY6BD39_9GAMM</name>
<reference evidence="1" key="1">
    <citation type="submission" date="2022-09" db="EMBL/GenBank/DDBJ databases">
        <title>Tahibacter sp. nov., isolated from a fresh water.</title>
        <authorList>
            <person name="Baek J.H."/>
            <person name="Lee J.K."/>
            <person name="Kim J.M."/>
            <person name="Jeon C.O."/>
        </authorList>
    </citation>
    <scope>NUCLEOTIDE SEQUENCE</scope>
    <source>
        <strain evidence="1">W38</strain>
    </source>
</reference>
<organism evidence="1 2">
    <name type="scientific">Tahibacter amnicola</name>
    <dbReference type="NCBI Taxonomy" id="2976241"/>
    <lineage>
        <taxon>Bacteria</taxon>
        <taxon>Pseudomonadati</taxon>
        <taxon>Pseudomonadota</taxon>
        <taxon>Gammaproteobacteria</taxon>
        <taxon>Lysobacterales</taxon>
        <taxon>Rhodanobacteraceae</taxon>
        <taxon>Tahibacter</taxon>
    </lineage>
</organism>
<dbReference type="EMBL" id="CP104694">
    <property type="protein sequence ID" value="UXI67953.1"/>
    <property type="molecule type" value="Genomic_DNA"/>
</dbReference>
<accession>A0ABY6BD39</accession>
<sequence>MLSRTEMIAQKTQMRAHLETLSKIVGRPVAQSDLLDLESTKALIAKADRRKSASQIDVAASELNTTRFRDYLRTLSMAVSGDVLLWTQTSHVCGPLIVESADTFSSDLESWIYVAELLVVTTMDAQNAVLLDFAVGPDRTVSVTIETRGSQWGSIHYRRESVA</sequence>
<evidence type="ECO:0000313" key="2">
    <source>
        <dbReference type="Proteomes" id="UP001064632"/>
    </source>
</evidence>
<evidence type="ECO:0000313" key="1">
    <source>
        <dbReference type="EMBL" id="UXI67953.1"/>
    </source>
</evidence>
<keyword evidence="2" id="KW-1185">Reference proteome</keyword>
<dbReference type="Proteomes" id="UP001064632">
    <property type="component" value="Chromosome"/>
</dbReference>
<protein>
    <submittedName>
        <fullName evidence="1">Uncharacterized protein</fullName>
    </submittedName>
</protein>